<accession>A0ACC1TGL8</accession>
<dbReference type="Proteomes" id="UP001163835">
    <property type="component" value="Unassembled WGS sequence"/>
</dbReference>
<organism evidence="1 2">
    <name type="scientific">Lentinula aff. lateritia</name>
    <dbReference type="NCBI Taxonomy" id="2804960"/>
    <lineage>
        <taxon>Eukaryota</taxon>
        <taxon>Fungi</taxon>
        <taxon>Dikarya</taxon>
        <taxon>Basidiomycota</taxon>
        <taxon>Agaricomycotina</taxon>
        <taxon>Agaricomycetes</taxon>
        <taxon>Agaricomycetidae</taxon>
        <taxon>Agaricales</taxon>
        <taxon>Marasmiineae</taxon>
        <taxon>Omphalotaceae</taxon>
        <taxon>Lentinula</taxon>
    </lineage>
</organism>
<proteinExistence type="predicted"/>
<keyword evidence="2" id="KW-1185">Reference proteome</keyword>
<gene>
    <name evidence="1" type="ORF">F5876DRAFT_71066</name>
</gene>
<evidence type="ECO:0000313" key="1">
    <source>
        <dbReference type="EMBL" id="KAJ3803905.1"/>
    </source>
</evidence>
<evidence type="ECO:0000313" key="2">
    <source>
        <dbReference type="Proteomes" id="UP001163835"/>
    </source>
</evidence>
<name>A0ACC1TGL8_9AGAR</name>
<sequence length="258" mass="28628">MLFHTIVSRLVVGVCLLKFVAVRAMPTNSKRVLPGKTPVSGESFEEKCKEKRWICQGYDKNDEVFATDLSTQLEEKLTLGKLSGFAPIEGNNNKGIYTLFDSVKLDSIPGSRLVVKSVDLERNSASCEVFALKALATLQHQQDKAPLFVTSGHMMHDKVKRGVIVLRKVPGTPLQDMKDWRDGSDAIKLDMISVVYNAILQQAYDLVQAQKLVHIDPDPSNILVDHSEVNLIDYGAPPLRARKYAVQSAQKICSCMKG</sequence>
<protein>
    <submittedName>
        <fullName evidence="1">Uncharacterized protein</fullName>
    </submittedName>
</protein>
<dbReference type="EMBL" id="MU796557">
    <property type="protein sequence ID" value="KAJ3803905.1"/>
    <property type="molecule type" value="Genomic_DNA"/>
</dbReference>
<reference evidence="1" key="1">
    <citation type="submission" date="2022-09" db="EMBL/GenBank/DDBJ databases">
        <title>A Global Phylogenomic Analysis of the Shiitake Genus Lentinula.</title>
        <authorList>
            <consortium name="DOE Joint Genome Institute"/>
            <person name="Sierra-Patev S."/>
            <person name="Min B."/>
            <person name="Naranjo-Ortiz M."/>
            <person name="Looney B."/>
            <person name="Konkel Z."/>
            <person name="Slot J.C."/>
            <person name="Sakamoto Y."/>
            <person name="Steenwyk J.L."/>
            <person name="Rokas A."/>
            <person name="Carro J."/>
            <person name="Camarero S."/>
            <person name="Ferreira P."/>
            <person name="Molpeceres G."/>
            <person name="Ruiz-Duenas F.J."/>
            <person name="Serrano A."/>
            <person name="Henrissat B."/>
            <person name="Drula E."/>
            <person name="Hughes K.W."/>
            <person name="Mata J.L."/>
            <person name="Ishikawa N.K."/>
            <person name="Vargas-Isla R."/>
            <person name="Ushijima S."/>
            <person name="Smith C.A."/>
            <person name="Ahrendt S."/>
            <person name="Andreopoulos W."/>
            <person name="He G."/>
            <person name="Labutti K."/>
            <person name="Lipzen A."/>
            <person name="Ng V."/>
            <person name="Riley R."/>
            <person name="Sandor L."/>
            <person name="Barry K."/>
            <person name="Martinez A.T."/>
            <person name="Xiao Y."/>
            <person name="Gibbons J.G."/>
            <person name="Terashima K."/>
            <person name="Grigoriev I.V."/>
            <person name="Hibbett D.S."/>
        </authorList>
    </citation>
    <scope>NUCLEOTIDE SEQUENCE</scope>
    <source>
        <strain evidence="1">TMI1499</strain>
    </source>
</reference>
<comment type="caution">
    <text evidence="1">The sequence shown here is derived from an EMBL/GenBank/DDBJ whole genome shotgun (WGS) entry which is preliminary data.</text>
</comment>